<evidence type="ECO:0000256" key="1">
    <source>
        <dbReference type="SAM" id="MobiDB-lite"/>
    </source>
</evidence>
<dbReference type="InterPro" id="IPR053236">
    <property type="entry name" value="Cornifin"/>
</dbReference>
<dbReference type="OrthoDB" id="2316594at2759"/>
<evidence type="ECO:0008006" key="4">
    <source>
        <dbReference type="Google" id="ProtNLM"/>
    </source>
</evidence>
<proteinExistence type="predicted"/>
<name>A0A2I2G8U7_9EURO</name>
<dbReference type="PANTHER" id="PTHR13884">
    <property type="entry name" value="DUF853 DOMAIN-CONTAINING PROTEIN"/>
    <property type="match status" value="1"/>
</dbReference>
<comment type="caution">
    <text evidence="2">The sequence shown here is derived from an EMBL/GenBank/DDBJ whole genome shotgun (WGS) entry which is preliminary data.</text>
</comment>
<dbReference type="RefSeq" id="XP_024704601.1">
    <property type="nucleotide sequence ID" value="XM_024846731.1"/>
</dbReference>
<dbReference type="AlphaFoldDB" id="A0A2I2G8U7"/>
<reference evidence="2 3" key="1">
    <citation type="submission" date="2016-12" db="EMBL/GenBank/DDBJ databases">
        <title>The genomes of Aspergillus section Nigri reveals drivers in fungal speciation.</title>
        <authorList>
            <consortium name="DOE Joint Genome Institute"/>
            <person name="Vesth T.C."/>
            <person name="Nybo J."/>
            <person name="Theobald S."/>
            <person name="Brandl J."/>
            <person name="Frisvad J.C."/>
            <person name="Nielsen K.F."/>
            <person name="Lyhne E.K."/>
            <person name="Kogle M.E."/>
            <person name="Kuo A."/>
            <person name="Riley R."/>
            <person name="Clum A."/>
            <person name="Nolan M."/>
            <person name="Lipzen A."/>
            <person name="Salamov A."/>
            <person name="Henrissat B."/>
            <person name="Wiebenga A."/>
            <person name="De Vries R.P."/>
            <person name="Grigoriev I.V."/>
            <person name="Mortensen U.H."/>
            <person name="Andersen M.R."/>
            <person name="Baker S.E."/>
        </authorList>
    </citation>
    <scope>NUCLEOTIDE SEQUENCE [LARGE SCALE GENOMIC DNA]</scope>
    <source>
        <strain evidence="2 3">IBT 23096</strain>
    </source>
</reference>
<dbReference type="InterPro" id="IPR027417">
    <property type="entry name" value="P-loop_NTPase"/>
</dbReference>
<dbReference type="EMBL" id="MSFO01000004">
    <property type="protein sequence ID" value="PLB49299.1"/>
    <property type="molecule type" value="Genomic_DNA"/>
</dbReference>
<dbReference type="VEuPathDB" id="FungiDB:P170DRAFT_408430"/>
<organism evidence="2 3">
    <name type="scientific">Aspergillus steynii IBT 23096</name>
    <dbReference type="NCBI Taxonomy" id="1392250"/>
    <lineage>
        <taxon>Eukaryota</taxon>
        <taxon>Fungi</taxon>
        <taxon>Dikarya</taxon>
        <taxon>Ascomycota</taxon>
        <taxon>Pezizomycotina</taxon>
        <taxon>Eurotiomycetes</taxon>
        <taxon>Eurotiomycetidae</taxon>
        <taxon>Eurotiales</taxon>
        <taxon>Aspergillaceae</taxon>
        <taxon>Aspergillus</taxon>
        <taxon>Aspergillus subgen. Circumdati</taxon>
    </lineage>
</organism>
<gene>
    <name evidence="2" type="ORF">P170DRAFT_408430</name>
</gene>
<dbReference type="GeneID" id="36554430"/>
<feature type="compositionally biased region" description="Basic and acidic residues" evidence="1">
    <location>
        <begin position="1"/>
        <end position="10"/>
    </location>
</feature>
<dbReference type="PANTHER" id="PTHR13884:SF16">
    <property type="entry name" value="AAA+ ATPASE DOMAIN-CONTAINING PROTEIN-RELATED"/>
    <property type="match status" value="1"/>
</dbReference>
<protein>
    <recommendedName>
        <fullName evidence="4">P-loop containing nucleoside triphosphate hydrolase protein</fullName>
    </recommendedName>
</protein>
<dbReference type="Proteomes" id="UP000234275">
    <property type="component" value="Unassembled WGS sequence"/>
</dbReference>
<evidence type="ECO:0000313" key="2">
    <source>
        <dbReference type="EMBL" id="PLB49299.1"/>
    </source>
</evidence>
<evidence type="ECO:0000313" key="3">
    <source>
        <dbReference type="Proteomes" id="UP000234275"/>
    </source>
</evidence>
<sequence>MSSMNERVHPVAESPPSPVYGQTSNALDVNDVASEAKIFDQESFKDHLDLLSLAKVNHEGDETSLAPIIAARALNLPSDMPSGSLTKLPKVQQYGLLAGLAPEMGFQKDEEVNPHNDPRVLFNVTSPSSTFICGSQGSGKSHSLSCILENCLIPSKAGNLKNPLTGLVFHYDLFISDSTGSPCEAAFLSSSPEVKVRVLCSPTNIQTMRYTYSRFKNVTVEPLQIDETDLNTQRMLNLMAVSQSDTGMPLYMHTLLRILRELRIEQQETGTQFKYQEFKSRLLDANLTNAQCEPLKQRLDTLESFMPKPQAGFFSGGQKRKQNVTARRGSTWDPVAGRLTIIDLSCPCISPDTACCLFDICLSIFLEQDQSVGRVVALDEAHKYMNSSAEASAFTKALLAVVRLQRHLGVRIIISTQEPTISTDLLNLCSVTIVHRFTSPEWFRILHHHLAGASDNCFAAKSGALLEDENEEEEAESLFTKIVRLTVGEALLFAPSAIVGTRVAKDGDVTVHRLGVRHLSVKVRARLTDDGGKCVLSI</sequence>
<feature type="region of interest" description="Disordered" evidence="1">
    <location>
        <begin position="1"/>
        <end position="24"/>
    </location>
</feature>
<accession>A0A2I2G8U7</accession>
<dbReference type="Gene3D" id="3.40.50.300">
    <property type="entry name" value="P-loop containing nucleotide triphosphate hydrolases"/>
    <property type="match status" value="1"/>
</dbReference>
<dbReference type="SUPFAM" id="SSF52540">
    <property type="entry name" value="P-loop containing nucleoside triphosphate hydrolases"/>
    <property type="match status" value="1"/>
</dbReference>
<keyword evidence="3" id="KW-1185">Reference proteome</keyword>
<dbReference type="STRING" id="1392250.A0A2I2G8U7"/>